<protein>
    <submittedName>
        <fullName evidence="1">Uncharacterized protein</fullName>
    </submittedName>
</protein>
<feature type="non-terminal residue" evidence="1">
    <location>
        <position position="70"/>
    </location>
</feature>
<organism evidence="1 2">
    <name type="scientific">Hymenobacter mucosus</name>
    <dbReference type="NCBI Taxonomy" id="1411120"/>
    <lineage>
        <taxon>Bacteria</taxon>
        <taxon>Pseudomonadati</taxon>
        <taxon>Bacteroidota</taxon>
        <taxon>Cytophagia</taxon>
        <taxon>Cytophagales</taxon>
        <taxon>Hymenobacteraceae</taxon>
        <taxon>Hymenobacter</taxon>
    </lineage>
</organism>
<dbReference type="AlphaFoldDB" id="A0A239BGP6"/>
<gene>
    <name evidence="1" type="ORF">SAMN06269173_1241</name>
</gene>
<evidence type="ECO:0000313" key="2">
    <source>
        <dbReference type="Proteomes" id="UP000198310"/>
    </source>
</evidence>
<name>A0A239BGP6_9BACT</name>
<dbReference type="RefSeq" id="WP_218823229.1">
    <property type="nucleotide sequence ID" value="NZ_FZNS01000024.1"/>
</dbReference>
<accession>A0A239BGP6</accession>
<evidence type="ECO:0000313" key="1">
    <source>
        <dbReference type="EMBL" id="SNS07307.1"/>
    </source>
</evidence>
<proteinExistence type="predicted"/>
<sequence>MPYITKGNVSKIISHIDVKKLPVNFGETKGNIYKKAITFFSALEYNNLLLRKEFFRRPKTFLEIYQRIEK</sequence>
<dbReference type="Proteomes" id="UP000198310">
    <property type="component" value="Unassembled WGS sequence"/>
</dbReference>
<keyword evidence="2" id="KW-1185">Reference proteome</keyword>
<reference evidence="2" key="1">
    <citation type="submission" date="2017-06" db="EMBL/GenBank/DDBJ databases">
        <authorList>
            <person name="Varghese N."/>
            <person name="Submissions S."/>
        </authorList>
    </citation>
    <scope>NUCLEOTIDE SEQUENCE [LARGE SCALE GENOMIC DNA]</scope>
    <source>
        <strain evidence="2">DSM 28041</strain>
    </source>
</reference>
<dbReference type="EMBL" id="FZNS01000024">
    <property type="protein sequence ID" value="SNS07307.1"/>
    <property type="molecule type" value="Genomic_DNA"/>
</dbReference>